<proteinExistence type="predicted"/>
<accession>A0A426X1R5</accession>
<dbReference type="AlphaFoldDB" id="A0A426X1R5"/>
<feature type="region of interest" description="Disordered" evidence="1">
    <location>
        <begin position="20"/>
        <end position="39"/>
    </location>
</feature>
<evidence type="ECO:0000256" key="1">
    <source>
        <dbReference type="SAM" id="MobiDB-lite"/>
    </source>
</evidence>
<feature type="region of interest" description="Disordered" evidence="1">
    <location>
        <begin position="50"/>
        <end position="106"/>
    </location>
</feature>
<feature type="compositionally biased region" description="Basic residues" evidence="1">
    <location>
        <begin position="96"/>
        <end position="106"/>
    </location>
</feature>
<feature type="compositionally biased region" description="Low complexity" evidence="1">
    <location>
        <begin position="63"/>
        <end position="81"/>
    </location>
</feature>
<protein>
    <submittedName>
        <fullName evidence="2">Uncharacterized protein</fullName>
    </submittedName>
</protein>
<gene>
    <name evidence="2" type="ORF">B296_00046785</name>
</gene>
<evidence type="ECO:0000313" key="2">
    <source>
        <dbReference type="EMBL" id="RRT33442.1"/>
    </source>
</evidence>
<feature type="compositionally biased region" description="Basic residues" evidence="1">
    <location>
        <begin position="153"/>
        <end position="167"/>
    </location>
</feature>
<evidence type="ECO:0000313" key="3">
    <source>
        <dbReference type="Proteomes" id="UP000287651"/>
    </source>
</evidence>
<name>A0A426X1R5_ENSVE</name>
<organism evidence="2 3">
    <name type="scientific">Ensete ventricosum</name>
    <name type="common">Abyssinian banana</name>
    <name type="synonym">Musa ensete</name>
    <dbReference type="NCBI Taxonomy" id="4639"/>
    <lineage>
        <taxon>Eukaryota</taxon>
        <taxon>Viridiplantae</taxon>
        <taxon>Streptophyta</taxon>
        <taxon>Embryophyta</taxon>
        <taxon>Tracheophyta</taxon>
        <taxon>Spermatophyta</taxon>
        <taxon>Magnoliopsida</taxon>
        <taxon>Liliopsida</taxon>
        <taxon>Zingiberales</taxon>
        <taxon>Musaceae</taxon>
        <taxon>Ensete</taxon>
    </lineage>
</organism>
<comment type="caution">
    <text evidence="2">The sequence shown here is derived from an EMBL/GenBank/DDBJ whole genome shotgun (WGS) entry which is preliminary data.</text>
</comment>
<dbReference type="EMBL" id="AMZH03028999">
    <property type="protein sequence ID" value="RRT33442.1"/>
    <property type="molecule type" value="Genomic_DNA"/>
</dbReference>
<sequence length="178" mass="19369">MGVSLMLRCGSGSVEQTWTGARGAAMTPSSSRRSVRRKAAVAAEMDGARDSWPLTHCPHPRSFRAASRSSSPGSGPSINGARLPDLGATGSAARPSRFHRRVRRRSSAIRRGLSDLDLPLAESTPCFFSIPLPPPSSSSNTDKENEEPFYRWVGKRGRGRRRRRRRSGIAVTPSVWVG</sequence>
<reference evidence="2 3" key="1">
    <citation type="journal article" date="2014" name="Agronomy (Basel)">
        <title>A Draft Genome Sequence for Ensete ventricosum, the Drought-Tolerant Tree Against Hunger.</title>
        <authorList>
            <person name="Harrison J."/>
            <person name="Moore K.A."/>
            <person name="Paszkiewicz K."/>
            <person name="Jones T."/>
            <person name="Grant M."/>
            <person name="Ambacheew D."/>
            <person name="Muzemil S."/>
            <person name="Studholme D.J."/>
        </authorList>
    </citation>
    <scope>NUCLEOTIDE SEQUENCE [LARGE SCALE GENOMIC DNA]</scope>
</reference>
<dbReference type="Proteomes" id="UP000287651">
    <property type="component" value="Unassembled WGS sequence"/>
</dbReference>
<feature type="region of interest" description="Disordered" evidence="1">
    <location>
        <begin position="129"/>
        <end position="178"/>
    </location>
</feature>